<gene>
    <name evidence="5" type="ORF">VitviT2T_014722</name>
</gene>
<keyword evidence="2 3" id="KW-0789">Thiol protease inhibitor</keyword>
<dbReference type="InterPro" id="IPR000010">
    <property type="entry name" value="Cystatin_dom"/>
</dbReference>
<sequence length="146" mass="17288">MAQVQLHRHTAPLKLDGAMTHMDLGGIITQLEGDKWIRNHNVFQLQLLGEFAVKEKNRKANWHLEFINVYEGWYQRLSRGRGRIHLLHLVAKHEDVLTNYEAYVWEKVDRPLDWEKVDRPLDWKRMDLPLELRSLSPMVLDEDPSA</sequence>
<keyword evidence="1 3" id="KW-0646">Protease inhibitor</keyword>
<reference evidence="5 6" key="1">
    <citation type="journal article" date="2023" name="Hortic Res">
        <title>The complete reference genome for grapevine (Vitis vinifera L.) genetics and breeding.</title>
        <authorList>
            <person name="Shi X."/>
            <person name="Cao S."/>
            <person name="Wang X."/>
            <person name="Huang S."/>
            <person name="Wang Y."/>
            <person name="Liu Z."/>
            <person name="Liu W."/>
            <person name="Leng X."/>
            <person name="Peng Y."/>
            <person name="Wang N."/>
            <person name="Wang Y."/>
            <person name="Ma Z."/>
            <person name="Xu X."/>
            <person name="Zhang F."/>
            <person name="Xue H."/>
            <person name="Zhong H."/>
            <person name="Wang Y."/>
            <person name="Zhang K."/>
            <person name="Velt A."/>
            <person name="Avia K."/>
            <person name="Holtgrawe D."/>
            <person name="Grimplet J."/>
            <person name="Matus J.T."/>
            <person name="Ware D."/>
            <person name="Wu X."/>
            <person name="Wang H."/>
            <person name="Liu C."/>
            <person name="Fang Y."/>
            <person name="Rustenholz C."/>
            <person name="Cheng Z."/>
            <person name="Xiao H."/>
            <person name="Zhou Y."/>
        </authorList>
    </citation>
    <scope>NUCLEOTIDE SEQUENCE [LARGE SCALE GENOMIC DNA]</scope>
    <source>
        <strain evidence="6">cv. Pinot noir / PN40024</strain>
        <tissue evidence="5">Leaf</tissue>
    </source>
</reference>
<dbReference type="EMBL" id="CP126657">
    <property type="protein sequence ID" value="WJZ95992.1"/>
    <property type="molecule type" value="Genomic_DNA"/>
</dbReference>
<evidence type="ECO:0000313" key="6">
    <source>
        <dbReference type="Proteomes" id="UP001227230"/>
    </source>
</evidence>
<evidence type="ECO:0000256" key="2">
    <source>
        <dbReference type="ARBA" id="ARBA00022704"/>
    </source>
</evidence>
<evidence type="ECO:0000313" key="5">
    <source>
        <dbReference type="EMBL" id="WJZ95992.1"/>
    </source>
</evidence>
<keyword evidence="6" id="KW-1185">Reference proteome</keyword>
<comment type="similarity">
    <text evidence="3">Belongs to the cystatin family. Phytocystatin subfamily.</text>
</comment>
<name>A0ABY9CN11_VITVI</name>
<dbReference type="Gene3D" id="3.10.450.10">
    <property type="match status" value="1"/>
</dbReference>
<protein>
    <recommendedName>
        <fullName evidence="3">Cysteine proteinase inhibitor</fullName>
    </recommendedName>
</protein>
<dbReference type="Proteomes" id="UP001227230">
    <property type="component" value="Chromosome 10"/>
</dbReference>
<dbReference type="InterPro" id="IPR046350">
    <property type="entry name" value="Cystatin_sf"/>
</dbReference>
<dbReference type="PANTHER" id="PTHR11413:SF110">
    <property type="entry name" value="CYSTEINE PROTEINASE INHIBITOR 6"/>
    <property type="match status" value="1"/>
</dbReference>
<feature type="domain" description="Cystatin" evidence="4">
    <location>
        <begin position="42"/>
        <end position="108"/>
    </location>
</feature>
<organism evidence="5 6">
    <name type="scientific">Vitis vinifera</name>
    <name type="common">Grape</name>
    <dbReference type="NCBI Taxonomy" id="29760"/>
    <lineage>
        <taxon>Eukaryota</taxon>
        <taxon>Viridiplantae</taxon>
        <taxon>Streptophyta</taxon>
        <taxon>Embryophyta</taxon>
        <taxon>Tracheophyta</taxon>
        <taxon>Spermatophyta</taxon>
        <taxon>Magnoliopsida</taxon>
        <taxon>eudicotyledons</taxon>
        <taxon>Gunneridae</taxon>
        <taxon>Pentapetalae</taxon>
        <taxon>rosids</taxon>
        <taxon>Vitales</taxon>
        <taxon>Vitaceae</taxon>
        <taxon>Viteae</taxon>
        <taxon>Vitis</taxon>
    </lineage>
</organism>
<dbReference type="SUPFAM" id="SSF54403">
    <property type="entry name" value="Cystatin/monellin"/>
    <property type="match status" value="1"/>
</dbReference>
<evidence type="ECO:0000256" key="3">
    <source>
        <dbReference type="RuleBase" id="RU362130"/>
    </source>
</evidence>
<dbReference type="InterPro" id="IPR027214">
    <property type="entry name" value="Cystatin"/>
</dbReference>
<dbReference type="PANTHER" id="PTHR11413">
    <property type="entry name" value="CYSTATIN FAMILY MEMBER"/>
    <property type="match status" value="1"/>
</dbReference>
<accession>A0ABY9CN11</accession>
<dbReference type="Pfam" id="PF16845">
    <property type="entry name" value="SQAPI"/>
    <property type="match status" value="1"/>
</dbReference>
<evidence type="ECO:0000256" key="1">
    <source>
        <dbReference type="ARBA" id="ARBA00022690"/>
    </source>
</evidence>
<evidence type="ECO:0000259" key="4">
    <source>
        <dbReference type="Pfam" id="PF16845"/>
    </source>
</evidence>
<proteinExistence type="inferred from homology"/>